<evidence type="ECO:0000256" key="1">
    <source>
        <dbReference type="ARBA" id="ARBA00001436"/>
    </source>
</evidence>
<dbReference type="GO" id="GO:0035556">
    <property type="term" value="P:intracellular signal transduction"/>
    <property type="evidence" value="ECO:0007669"/>
    <property type="project" value="InterPro"/>
</dbReference>
<dbReference type="GO" id="GO:0001653">
    <property type="term" value="F:peptide receptor activity"/>
    <property type="evidence" value="ECO:0007669"/>
    <property type="project" value="TreeGrafter"/>
</dbReference>
<dbReference type="AlphaFoldDB" id="A0A0C2H5S8"/>
<dbReference type="PROSITE" id="PS50011">
    <property type="entry name" value="PROTEIN_KINASE_DOM"/>
    <property type="match status" value="1"/>
</dbReference>
<feature type="compositionally biased region" description="Low complexity" evidence="11">
    <location>
        <begin position="698"/>
        <end position="710"/>
    </location>
</feature>
<dbReference type="InterPro" id="IPR029787">
    <property type="entry name" value="Nucleotide_cyclase"/>
</dbReference>
<dbReference type="SUPFAM" id="SSF55073">
    <property type="entry name" value="Nucleotide cyclase"/>
    <property type="match status" value="1"/>
</dbReference>
<keyword evidence="8" id="KW-0325">Glycoprotein</keyword>
<dbReference type="PANTHER" id="PTHR11920">
    <property type="entry name" value="GUANYLYL CYCLASE"/>
    <property type="match status" value="1"/>
</dbReference>
<dbReference type="InterPro" id="IPR001245">
    <property type="entry name" value="Ser-Thr/Tyr_kinase_cat_dom"/>
</dbReference>
<keyword evidence="10" id="KW-0141">cGMP biosynthesis</keyword>
<dbReference type="InterPro" id="IPR001054">
    <property type="entry name" value="A/G_cyclase"/>
</dbReference>
<feature type="domain" description="Protein kinase" evidence="13">
    <location>
        <begin position="104"/>
        <end position="427"/>
    </location>
</feature>
<evidence type="ECO:0000256" key="5">
    <source>
        <dbReference type="ARBA" id="ARBA00022741"/>
    </source>
</evidence>
<evidence type="ECO:0000256" key="7">
    <source>
        <dbReference type="ARBA" id="ARBA00023136"/>
    </source>
</evidence>
<evidence type="ECO:0000256" key="2">
    <source>
        <dbReference type="ARBA" id="ARBA00004167"/>
    </source>
</evidence>
<evidence type="ECO:0000256" key="12">
    <source>
        <dbReference type="SAM" id="Phobius"/>
    </source>
</evidence>
<feature type="domain" description="Guanylate cyclase" evidence="14">
    <location>
        <begin position="485"/>
        <end position="509"/>
    </location>
</feature>
<feature type="compositionally biased region" description="Polar residues" evidence="11">
    <location>
        <begin position="679"/>
        <end position="697"/>
    </location>
</feature>
<keyword evidence="6 12" id="KW-1133">Transmembrane helix</keyword>
<dbReference type="Gene3D" id="1.10.510.10">
    <property type="entry name" value="Transferase(Phosphotransferase) domain 1"/>
    <property type="match status" value="1"/>
</dbReference>
<dbReference type="PANTHER" id="PTHR11920:SF501">
    <property type="entry name" value="GUANYLATE CYCLASE 32E"/>
    <property type="match status" value="1"/>
</dbReference>
<evidence type="ECO:0000256" key="8">
    <source>
        <dbReference type="ARBA" id="ARBA00023180"/>
    </source>
</evidence>
<dbReference type="InterPro" id="IPR011009">
    <property type="entry name" value="Kinase-like_dom_sf"/>
</dbReference>
<sequence length="814" mass="91788">MQGFDMRINEHGDAKGNYTLLSWQAVEPVRTKGDGNYYPLDHALDITAMFVDGGEGHNNMPKLVFNKPIMWIDGPTRDQPDCGFRGELCRDYGGFISLVSFILFFIILIGGAISAGFVYRSRKFEKELAMIWKIEVREIQGLMQGNASTTSLFPDGNDMGDHTWYTGQDVEKKGSGLRGVAYYKGTLVALKELTFSRKPRELTRQAKIEMRVMRQLTHPNINSFMGIIVCPYSICIVREFCAKGSLMDILQNREFKLDHLYIASFVEDLINVSHRSVLLMRLNSCCNIYSGNGVLARLGAKSPRESEIYKLFDNVAWMSYLWCAPELLRESELKHSVKAVLGTQKGDVYAFGIILHEILTRQGPFQIFARNDAQVPEIVARVAGGTCSRPNLSCIEGQDYVTETMRLCWSEYPENRPDFKNGDHMMVMMEKYQNQLEDLVDERTAELREEQKRSQHLLQRMLPRSVAQQLLDGQDVVPESFPSVTIYFSDIVGFTRISGESTPMQVETIGDAYMVVSGVPNFKETQFHAKEIALKIHCSQPTRDVLSAIPGFVLEERGTLTIKGKGQMTTYWLVDAEGYEFSDDDEQREEPSLAPEIFPRNSTFRTIRGSGFALNRESTVSLSTQKDQSFLKRFIGTVRPSTQTNDTQSSAFYSAVNGGVVSMGNSYKELPSVHEEDSPSVNRQPAASTQHSSSRTMQSASPSPSQYPSYKDLADLPAIPRKQGMAFIVRPSRKRSLSVGDNVQHTTSLSYDDASSVKVDPDDPLISPHKPRRQRRRYKSKVAKAVIRKGSLEFRRQNVIMPNNVWASKFRSSA</sequence>
<dbReference type="Pfam" id="PF07714">
    <property type="entry name" value="PK_Tyr_Ser-Thr"/>
    <property type="match status" value="1"/>
</dbReference>
<dbReference type="OrthoDB" id="302535at2759"/>
<evidence type="ECO:0000313" key="16">
    <source>
        <dbReference type="Proteomes" id="UP000054047"/>
    </source>
</evidence>
<dbReference type="Proteomes" id="UP000054047">
    <property type="component" value="Unassembled WGS sequence"/>
</dbReference>
<dbReference type="SMART" id="SM00044">
    <property type="entry name" value="CYCc"/>
    <property type="match status" value="1"/>
</dbReference>
<feature type="region of interest" description="Disordered" evidence="11">
    <location>
        <begin position="670"/>
        <end position="712"/>
    </location>
</feature>
<comment type="subcellular location">
    <subcellularLocation>
        <location evidence="2">Membrane</location>
        <topology evidence="2">Single-pass membrane protein</topology>
    </subcellularLocation>
</comment>
<dbReference type="EMBL" id="KN727873">
    <property type="protein sequence ID" value="KIH64786.1"/>
    <property type="molecule type" value="Genomic_DNA"/>
</dbReference>
<evidence type="ECO:0000256" key="9">
    <source>
        <dbReference type="ARBA" id="ARBA00023239"/>
    </source>
</evidence>
<gene>
    <name evidence="15" type="ORF">ANCDUO_04900</name>
</gene>
<evidence type="ECO:0000256" key="10">
    <source>
        <dbReference type="ARBA" id="ARBA00023293"/>
    </source>
</evidence>
<dbReference type="GO" id="GO:0004383">
    <property type="term" value="F:guanylate cyclase activity"/>
    <property type="evidence" value="ECO:0007669"/>
    <property type="project" value="UniProtKB-EC"/>
</dbReference>
<dbReference type="GO" id="GO:0007168">
    <property type="term" value="P:receptor guanylyl cyclase signaling pathway"/>
    <property type="evidence" value="ECO:0007669"/>
    <property type="project" value="TreeGrafter"/>
</dbReference>
<evidence type="ECO:0000256" key="11">
    <source>
        <dbReference type="SAM" id="MobiDB-lite"/>
    </source>
</evidence>
<reference evidence="15 16" key="1">
    <citation type="submission" date="2013-12" db="EMBL/GenBank/DDBJ databases">
        <title>Draft genome of the parsitic nematode Ancylostoma duodenale.</title>
        <authorList>
            <person name="Mitreva M."/>
        </authorList>
    </citation>
    <scope>NUCLEOTIDE SEQUENCE [LARGE SCALE GENOMIC DNA]</scope>
    <source>
        <strain evidence="15 16">Zhejiang</strain>
    </source>
</reference>
<feature type="region of interest" description="Disordered" evidence="11">
    <location>
        <begin position="749"/>
        <end position="777"/>
    </location>
</feature>
<dbReference type="GO" id="GO:0005886">
    <property type="term" value="C:plasma membrane"/>
    <property type="evidence" value="ECO:0007669"/>
    <property type="project" value="TreeGrafter"/>
</dbReference>
<dbReference type="GO" id="GO:0004016">
    <property type="term" value="F:adenylate cyclase activity"/>
    <property type="evidence" value="ECO:0007669"/>
    <property type="project" value="TreeGrafter"/>
</dbReference>
<evidence type="ECO:0000256" key="4">
    <source>
        <dbReference type="ARBA" id="ARBA00022692"/>
    </source>
</evidence>
<keyword evidence="5" id="KW-0547">Nucleotide-binding</keyword>
<evidence type="ECO:0000256" key="6">
    <source>
        <dbReference type="ARBA" id="ARBA00022989"/>
    </source>
</evidence>
<feature type="transmembrane region" description="Helical" evidence="12">
    <location>
        <begin position="95"/>
        <end position="119"/>
    </location>
</feature>
<dbReference type="InterPro" id="IPR000719">
    <property type="entry name" value="Prot_kinase_dom"/>
</dbReference>
<evidence type="ECO:0000259" key="13">
    <source>
        <dbReference type="PROSITE" id="PS50011"/>
    </source>
</evidence>
<dbReference type="Gene3D" id="3.30.70.1230">
    <property type="entry name" value="Nucleotide cyclase"/>
    <property type="match status" value="2"/>
</dbReference>
<evidence type="ECO:0000259" key="14">
    <source>
        <dbReference type="PROSITE" id="PS50125"/>
    </source>
</evidence>
<dbReference type="PROSITE" id="PS50125">
    <property type="entry name" value="GUANYLATE_CYCLASE_2"/>
    <property type="match status" value="1"/>
</dbReference>
<dbReference type="InterPro" id="IPR050401">
    <property type="entry name" value="Cyclic_nucleotide_synthase"/>
</dbReference>
<dbReference type="SUPFAM" id="SSF56112">
    <property type="entry name" value="Protein kinase-like (PK-like)"/>
    <property type="match status" value="1"/>
</dbReference>
<protein>
    <recommendedName>
        <fullName evidence="3">guanylate cyclase</fullName>
        <ecNumber evidence="3">4.6.1.2</ecNumber>
    </recommendedName>
</protein>
<name>A0A0C2H5S8_9BILA</name>
<comment type="catalytic activity">
    <reaction evidence="1">
        <text>GTP = 3',5'-cyclic GMP + diphosphate</text>
        <dbReference type="Rhea" id="RHEA:13665"/>
        <dbReference type="ChEBI" id="CHEBI:33019"/>
        <dbReference type="ChEBI" id="CHEBI:37565"/>
        <dbReference type="ChEBI" id="CHEBI:57746"/>
        <dbReference type="EC" id="4.6.1.2"/>
    </reaction>
</comment>
<evidence type="ECO:0000256" key="3">
    <source>
        <dbReference type="ARBA" id="ARBA00012202"/>
    </source>
</evidence>
<keyword evidence="7 12" id="KW-0472">Membrane</keyword>
<keyword evidence="16" id="KW-1185">Reference proteome</keyword>
<proteinExistence type="predicted"/>
<organism evidence="15 16">
    <name type="scientific">Ancylostoma duodenale</name>
    <dbReference type="NCBI Taxonomy" id="51022"/>
    <lineage>
        <taxon>Eukaryota</taxon>
        <taxon>Metazoa</taxon>
        <taxon>Ecdysozoa</taxon>
        <taxon>Nematoda</taxon>
        <taxon>Chromadorea</taxon>
        <taxon>Rhabditida</taxon>
        <taxon>Rhabditina</taxon>
        <taxon>Rhabditomorpha</taxon>
        <taxon>Strongyloidea</taxon>
        <taxon>Ancylostomatidae</taxon>
        <taxon>Ancylostomatinae</taxon>
        <taxon>Ancylostoma</taxon>
    </lineage>
</organism>
<accession>A0A0C2H5S8</accession>
<dbReference type="GO" id="GO:0004672">
    <property type="term" value="F:protein kinase activity"/>
    <property type="evidence" value="ECO:0007669"/>
    <property type="project" value="InterPro"/>
</dbReference>
<dbReference type="GO" id="GO:0005524">
    <property type="term" value="F:ATP binding"/>
    <property type="evidence" value="ECO:0007669"/>
    <property type="project" value="InterPro"/>
</dbReference>
<keyword evidence="4 12" id="KW-0812">Transmembrane</keyword>
<keyword evidence="9" id="KW-0456">Lyase</keyword>
<dbReference type="EC" id="4.6.1.2" evidence="3"/>
<evidence type="ECO:0000313" key="15">
    <source>
        <dbReference type="EMBL" id="KIH64786.1"/>
    </source>
</evidence>